<feature type="compositionally biased region" description="Polar residues" evidence="1">
    <location>
        <begin position="228"/>
        <end position="237"/>
    </location>
</feature>
<comment type="caution">
    <text evidence="2">The sequence shown here is derived from an EMBL/GenBank/DDBJ whole genome shotgun (WGS) entry which is preliminary data.</text>
</comment>
<feature type="compositionally biased region" description="Basic residues" evidence="1">
    <location>
        <begin position="211"/>
        <end position="220"/>
    </location>
</feature>
<gene>
    <name evidence="2" type="ORF">WJX73_008730</name>
</gene>
<feature type="region of interest" description="Disordered" evidence="1">
    <location>
        <begin position="377"/>
        <end position="426"/>
    </location>
</feature>
<proteinExistence type="predicted"/>
<evidence type="ECO:0000313" key="2">
    <source>
        <dbReference type="EMBL" id="KAK9810925.1"/>
    </source>
</evidence>
<feature type="compositionally biased region" description="Low complexity" evidence="1">
    <location>
        <begin position="65"/>
        <end position="74"/>
    </location>
</feature>
<evidence type="ECO:0000256" key="1">
    <source>
        <dbReference type="SAM" id="MobiDB-lite"/>
    </source>
</evidence>
<sequence>MTGEVEANCGPSLDEAYWRPFALGGRMATSTAQRSSSRRGRTQCTCCDSLVPQPVFTSSRRLDRPATSTAAYASRRPRSPQPRTTVPVQVPAGVNRCWDAACARELAFLTASGRSRAALAREAGDLTREQSTRLVDTLNLARRLTPSALPASHYRAALHEGCCDATCCCSGHHSTRGRTRQHLCLPIGPGGATQWVSIDGQGRLSPQRPQRSTHHWHHHQLQPWQQSASTQTLQDAHTQTSPPQSESPTPNNTLQGGPTAAAGGTQQWERSGRTRSMTPAHEMRPGDRYPSPQRSRSTSPTRTPWIPPGSPRYLDKLNDGLVSGPAREASFGKRPNTAPQRVPLDRPFMDNSCAYTGAHTSSPAQASWRRVFICETPPSQLEDPPRPRSPPYTQSSASRTHVPLPHPWTPNNTLEQGGPGQQQSSSIRFDIGSEASLGFSQLSSASLAELERLVEAQHRQLVAKGILPPDEEDSAYPLGRPAPSEQPSTATGALSGASLAVLKQLADKLAEGLSSEALLAEGTKKEARKAGQGRAKRY</sequence>
<feature type="compositionally biased region" description="Low complexity" evidence="1">
    <location>
        <begin position="238"/>
        <end position="267"/>
    </location>
</feature>
<evidence type="ECO:0000313" key="3">
    <source>
        <dbReference type="Proteomes" id="UP001465755"/>
    </source>
</evidence>
<reference evidence="2 3" key="1">
    <citation type="journal article" date="2024" name="Nat. Commun.">
        <title>Phylogenomics reveals the evolutionary origins of lichenization in chlorophyte algae.</title>
        <authorList>
            <person name="Puginier C."/>
            <person name="Libourel C."/>
            <person name="Otte J."/>
            <person name="Skaloud P."/>
            <person name="Haon M."/>
            <person name="Grisel S."/>
            <person name="Petersen M."/>
            <person name="Berrin J.G."/>
            <person name="Delaux P.M."/>
            <person name="Dal Grande F."/>
            <person name="Keller J."/>
        </authorList>
    </citation>
    <scope>NUCLEOTIDE SEQUENCE [LARGE SCALE GENOMIC DNA]</scope>
    <source>
        <strain evidence="2 3">SAG 2036</strain>
    </source>
</reference>
<organism evidence="2 3">
    <name type="scientific">Symbiochloris irregularis</name>
    <dbReference type="NCBI Taxonomy" id="706552"/>
    <lineage>
        <taxon>Eukaryota</taxon>
        <taxon>Viridiplantae</taxon>
        <taxon>Chlorophyta</taxon>
        <taxon>core chlorophytes</taxon>
        <taxon>Trebouxiophyceae</taxon>
        <taxon>Trebouxiales</taxon>
        <taxon>Trebouxiaceae</taxon>
        <taxon>Symbiochloris</taxon>
    </lineage>
</organism>
<protein>
    <submittedName>
        <fullName evidence="2">Uncharacterized protein</fullName>
    </submittedName>
</protein>
<dbReference type="Proteomes" id="UP001465755">
    <property type="component" value="Unassembled WGS sequence"/>
</dbReference>
<keyword evidence="3" id="KW-1185">Reference proteome</keyword>
<feature type="region of interest" description="Disordered" evidence="1">
    <location>
        <begin position="197"/>
        <end position="347"/>
    </location>
</feature>
<feature type="compositionally biased region" description="Low complexity" evidence="1">
    <location>
        <begin position="288"/>
        <end position="304"/>
    </location>
</feature>
<dbReference type="EMBL" id="JALJOQ010000013">
    <property type="protein sequence ID" value="KAK9810925.1"/>
    <property type="molecule type" value="Genomic_DNA"/>
</dbReference>
<feature type="region of interest" description="Disordered" evidence="1">
    <location>
        <begin position="60"/>
        <end position="87"/>
    </location>
</feature>
<accession>A0AAW1PMB9</accession>
<feature type="region of interest" description="Disordered" evidence="1">
    <location>
        <begin position="516"/>
        <end position="538"/>
    </location>
</feature>
<feature type="region of interest" description="Disordered" evidence="1">
    <location>
        <begin position="464"/>
        <end position="492"/>
    </location>
</feature>
<name>A0AAW1PMB9_9CHLO</name>
<dbReference type="AlphaFoldDB" id="A0AAW1PMB9"/>